<reference evidence="6" key="1">
    <citation type="submission" date="2021-02" db="EMBL/GenBank/DDBJ databases">
        <title>Skermanella TT6 skin isolate.</title>
        <authorList>
            <person name="Lee K."/>
            <person name="Ganzorig M."/>
        </authorList>
    </citation>
    <scope>NUCLEOTIDE SEQUENCE</scope>
    <source>
        <strain evidence="6">TT6</strain>
    </source>
</reference>
<dbReference type="InterPro" id="IPR034718">
    <property type="entry name" value="RlpA"/>
</dbReference>
<dbReference type="InterPro" id="IPR036908">
    <property type="entry name" value="RlpA-like_sf"/>
</dbReference>
<dbReference type="EMBL" id="CP067420">
    <property type="protein sequence ID" value="QQP89974.1"/>
    <property type="molecule type" value="Genomic_DNA"/>
</dbReference>
<dbReference type="Proteomes" id="UP000595197">
    <property type="component" value="Chromosome"/>
</dbReference>
<comment type="function">
    <text evidence="3">Lytic transglycosylase with a strong preference for naked glycan strands that lack stem peptides.</text>
</comment>
<dbReference type="SUPFAM" id="SSF50685">
    <property type="entry name" value="Barwin-like endoglucanases"/>
    <property type="match status" value="1"/>
</dbReference>
<evidence type="ECO:0000313" key="7">
    <source>
        <dbReference type="Proteomes" id="UP000595197"/>
    </source>
</evidence>
<dbReference type="EC" id="4.2.2.-" evidence="3"/>
<feature type="domain" description="RlpA-like protein double-psi beta-barrel" evidence="5">
    <location>
        <begin position="48"/>
        <end position="137"/>
    </location>
</feature>
<evidence type="ECO:0000259" key="5">
    <source>
        <dbReference type="Pfam" id="PF03330"/>
    </source>
</evidence>
<evidence type="ECO:0000256" key="3">
    <source>
        <dbReference type="HAMAP-Rule" id="MF_02071"/>
    </source>
</evidence>
<accession>A0ABX7B762</accession>
<dbReference type="InterPro" id="IPR012997">
    <property type="entry name" value="RplA"/>
</dbReference>
<keyword evidence="1 3" id="KW-0456">Lyase</keyword>
<proteinExistence type="inferred from homology"/>
<evidence type="ECO:0000256" key="2">
    <source>
        <dbReference type="ARBA" id="ARBA00023316"/>
    </source>
</evidence>
<organism evidence="6 7">
    <name type="scientific">Skermanella cutis</name>
    <dbReference type="NCBI Taxonomy" id="2775420"/>
    <lineage>
        <taxon>Bacteria</taxon>
        <taxon>Pseudomonadati</taxon>
        <taxon>Pseudomonadota</taxon>
        <taxon>Alphaproteobacteria</taxon>
        <taxon>Rhodospirillales</taxon>
        <taxon>Azospirillaceae</taxon>
        <taxon>Skermanella</taxon>
    </lineage>
</organism>
<dbReference type="PANTHER" id="PTHR34183:SF1">
    <property type="entry name" value="ENDOLYTIC PEPTIDOGLYCAN TRANSGLYCOSYLASE RLPA"/>
    <property type="match status" value="1"/>
</dbReference>
<dbReference type="CDD" id="cd22268">
    <property type="entry name" value="DPBB_RlpA-like"/>
    <property type="match status" value="1"/>
</dbReference>
<evidence type="ECO:0000313" key="6">
    <source>
        <dbReference type="EMBL" id="QQP89974.1"/>
    </source>
</evidence>
<dbReference type="Gene3D" id="2.40.40.10">
    <property type="entry name" value="RlpA-like domain"/>
    <property type="match status" value="1"/>
</dbReference>
<dbReference type="HAMAP" id="MF_02071">
    <property type="entry name" value="RlpA"/>
    <property type="match status" value="1"/>
</dbReference>
<name>A0ABX7B762_9PROT</name>
<evidence type="ECO:0000256" key="1">
    <source>
        <dbReference type="ARBA" id="ARBA00023239"/>
    </source>
</evidence>
<comment type="similarity">
    <text evidence="3 4">Belongs to the RlpA family.</text>
</comment>
<keyword evidence="2 3" id="KW-0961">Cell wall biogenesis/degradation</keyword>
<feature type="signal peptide" evidence="3">
    <location>
        <begin position="1"/>
        <end position="36"/>
    </location>
</feature>
<sequence length="152" mass="16516" precursor="true">MSQRQLRPERLMTFKKTLTAAALAIAICLPFSFDTAHSTGKPGTDFRQVGTASWYGPGLHGKKTASGARFDQNKLTAAHRSLPLNTVVKVTNLENGKAVKVKVNDRGPYAKKRVIDLSRAAARKLDMTDDGTARVRIEVAEYPASDQTASSN</sequence>
<dbReference type="NCBIfam" id="TIGR00413">
    <property type="entry name" value="rlpA"/>
    <property type="match status" value="1"/>
</dbReference>
<dbReference type="InterPro" id="IPR009009">
    <property type="entry name" value="RlpA-like_DPBB"/>
</dbReference>
<keyword evidence="7" id="KW-1185">Reference proteome</keyword>
<feature type="chain" id="PRO_5044920755" description="Endolytic peptidoglycan transglycosylase RlpA" evidence="3">
    <location>
        <begin position="37"/>
        <end position="152"/>
    </location>
</feature>
<evidence type="ECO:0000256" key="4">
    <source>
        <dbReference type="RuleBase" id="RU003495"/>
    </source>
</evidence>
<keyword evidence="3" id="KW-0732">Signal</keyword>
<dbReference type="Pfam" id="PF03330">
    <property type="entry name" value="DPBB_1"/>
    <property type="match status" value="1"/>
</dbReference>
<protein>
    <recommendedName>
        <fullName evidence="3">Endolytic peptidoglycan transglycosylase RlpA</fullName>
        <ecNumber evidence="3">4.2.2.-</ecNumber>
    </recommendedName>
</protein>
<gene>
    <name evidence="3" type="primary">rlpA</name>
    <name evidence="6" type="ORF">IGS68_01455</name>
</gene>
<dbReference type="PANTHER" id="PTHR34183">
    <property type="entry name" value="ENDOLYTIC PEPTIDOGLYCAN TRANSGLYCOSYLASE RLPA"/>
    <property type="match status" value="1"/>
</dbReference>